<reference evidence="4" key="1">
    <citation type="submission" date="2025-08" db="UniProtKB">
        <authorList>
            <consortium name="RefSeq"/>
        </authorList>
    </citation>
    <scope>IDENTIFICATION</scope>
</reference>
<dbReference type="GeneID" id="112047836"/>
<feature type="transmembrane region" description="Helical" evidence="2">
    <location>
        <begin position="90"/>
        <end position="113"/>
    </location>
</feature>
<keyword evidence="3" id="KW-1185">Reference proteome</keyword>
<feature type="transmembrane region" description="Helical" evidence="2">
    <location>
        <begin position="119"/>
        <end position="140"/>
    </location>
</feature>
<feature type="compositionally biased region" description="Pro residues" evidence="1">
    <location>
        <begin position="411"/>
        <end position="425"/>
    </location>
</feature>
<accession>A0ABM3M6S9</accession>
<organism evidence="3 4">
    <name type="scientific">Bicyclus anynana</name>
    <name type="common">Squinting bush brown butterfly</name>
    <dbReference type="NCBI Taxonomy" id="110368"/>
    <lineage>
        <taxon>Eukaryota</taxon>
        <taxon>Metazoa</taxon>
        <taxon>Ecdysozoa</taxon>
        <taxon>Arthropoda</taxon>
        <taxon>Hexapoda</taxon>
        <taxon>Insecta</taxon>
        <taxon>Pterygota</taxon>
        <taxon>Neoptera</taxon>
        <taxon>Endopterygota</taxon>
        <taxon>Lepidoptera</taxon>
        <taxon>Glossata</taxon>
        <taxon>Ditrysia</taxon>
        <taxon>Papilionoidea</taxon>
        <taxon>Nymphalidae</taxon>
        <taxon>Satyrinae</taxon>
        <taxon>Satyrini</taxon>
        <taxon>Mycalesina</taxon>
        <taxon>Bicyclus</taxon>
    </lineage>
</organism>
<evidence type="ECO:0000313" key="4">
    <source>
        <dbReference type="RefSeq" id="XP_052746777.1"/>
    </source>
</evidence>
<feature type="transmembrane region" description="Helical" evidence="2">
    <location>
        <begin position="29"/>
        <end position="47"/>
    </location>
</feature>
<evidence type="ECO:0000256" key="1">
    <source>
        <dbReference type="SAM" id="MobiDB-lite"/>
    </source>
</evidence>
<feature type="compositionally biased region" description="Polar residues" evidence="1">
    <location>
        <begin position="336"/>
        <end position="349"/>
    </location>
</feature>
<keyword evidence="2" id="KW-1133">Transmembrane helix</keyword>
<evidence type="ECO:0000313" key="3">
    <source>
        <dbReference type="Proteomes" id="UP001652582"/>
    </source>
</evidence>
<feature type="transmembrane region" description="Helical" evidence="2">
    <location>
        <begin position="152"/>
        <end position="175"/>
    </location>
</feature>
<feature type="transmembrane region" description="Helical" evidence="2">
    <location>
        <begin position="215"/>
        <end position="233"/>
    </location>
</feature>
<sequence length="437" mass="49699">MTGTSGLMCSSWDMCHKCALNSSCIKEKLLSAINMILSILALTYRYMCSTADLPYQGSDYFIVTVIRTYIMKYDCRRAMYVEDITKANSIFVLSVILLVLSFINVFMAAASISDGHFNFIYMYVLILFSQLLEFNISVVSRGKPVKNYDVPIYVYVATNFAMFVVDLTFSVHFGMDHETMKGKLDNHSAGSLLNYENDMIRLGAMLFMTIALKGYIGHLINIVLLILLMYYIIQYQQRVYEEDLALRSLGVINAFESSNGFEETYSPQRATNLTSFYSRRPSMNGLNSIDEESPRQAPMRETSFIDNLPLPSPPKQFEDPWVPMYRYDPRPGPLRSGQSNLAYNSSDPNRLNIMMKESSTSDRIRDSSNSWLHNSGAARPFSYLEDPKRPVPVKSPSAAVPEPQWRRDAWPPAPPVPDPDYSPPPRRLKSALKSNYI</sequence>
<keyword evidence="2" id="KW-0812">Transmembrane</keyword>
<dbReference type="RefSeq" id="XP_052746777.1">
    <property type="nucleotide sequence ID" value="XM_052890817.1"/>
</dbReference>
<evidence type="ECO:0000256" key="2">
    <source>
        <dbReference type="SAM" id="Phobius"/>
    </source>
</evidence>
<name>A0ABM3M6S9_BICAN</name>
<feature type="transmembrane region" description="Helical" evidence="2">
    <location>
        <begin position="53"/>
        <end position="70"/>
    </location>
</feature>
<keyword evidence="2" id="KW-0472">Membrane</keyword>
<protein>
    <submittedName>
        <fullName evidence="4">Uncharacterized protein LOC112047836</fullName>
    </submittedName>
</protein>
<dbReference type="Proteomes" id="UP001652582">
    <property type="component" value="Chromosome Z"/>
</dbReference>
<gene>
    <name evidence="4" type="primary">LOC112047836</name>
</gene>
<proteinExistence type="predicted"/>
<feature type="region of interest" description="Disordered" evidence="1">
    <location>
        <begin position="304"/>
        <end position="349"/>
    </location>
</feature>
<feature type="region of interest" description="Disordered" evidence="1">
    <location>
        <begin position="382"/>
        <end position="437"/>
    </location>
</feature>
<feature type="compositionally biased region" description="Low complexity" evidence="1">
    <location>
        <begin position="392"/>
        <end position="403"/>
    </location>
</feature>